<evidence type="ECO:0000256" key="1">
    <source>
        <dbReference type="SAM" id="MobiDB-lite"/>
    </source>
</evidence>
<accession>A0AAF0DIJ8</accession>
<dbReference type="InterPro" id="IPR056138">
    <property type="entry name" value="DUF7721"/>
</dbReference>
<dbReference type="EMBL" id="CP120629">
    <property type="protein sequence ID" value="WEW59310.1"/>
    <property type="molecule type" value="Genomic_DNA"/>
</dbReference>
<protein>
    <recommendedName>
        <fullName evidence="2">DUF7721 domain-containing protein</fullName>
    </recommendedName>
</protein>
<gene>
    <name evidence="3" type="ORF">PRK78_004779</name>
</gene>
<reference evidence="3" key="1">
    <citation type="submission" date="2023-03" db="EMBL/GenBank/DDBJ databases">
        <title>Emydomyces testavorans Genome Sequence.</title>
        <authorList>
            <person name="Hoyer L."/>
        </authorList>
    </citation>
    <scope>NUCLEOTIDE SEQUENCE</scope>
    <source>
        <strain evidence="3">16-2883</strain>
    </source>
</reference>
<feature type="compositionally biased region" description="Acidic residues" evidence="1">
    <location>
        <begin position="66"/>
        <end position="76"/>
    </location>
</feature>
<evidence type="ECO:0000259" key="2">
    <source>
        <dbReference type="Pfam" id="PF24845"/>
    </source>
</evidence>
<evidence type="ECO:0000313" key="3">
    <source>
        <dbReference type="EMBL" id="WEW59310.1"/>
    </source>
</evidence>
<feature type="compositionally biased region" description="Polar residues" evidence="1">
    <location>
        <begin position="1"/>
        <end position="10"/>
    </location>
</feature>
<proteinExistence type="predicted"/>
<organism evidence="3 4">
    <name type="scientific">Emydomyces testavorans</name>
    <dbReference type="NCBI Taxonomy" id="2070801"/>
    <lineage>
        <taxon>Eukaryota</taxon>
        <taxon>Fungi</taxon>
        <taxon>Dikarya</taxon>
        <taxon>Ascomycota</taxon>
        <taxon>Pezizomycotina</taxon>
        <taxon>Eurotiomycetes</taxon>
        <taxon>Eurotiomycetidae</taxon>
        <taxon>Onygenales</taxon>
        <taxon>Nannizziopsiaceae</taxon>
        <taxon>Emydomyces</taxon>
    </lineage>
</organism>
<feature type="region of interest" description="Disordered" evidence="1">
    <location>
        <begin position="1"/>
        <end position="76"/>
    </location>
</feature>
<evidence type="ECO:0000313" key="4">
    <source>
        <dbReference type="Proteomes" id="UP001219355"/>
    </source>
</evidence>
<sequence>MSHYPGSSNPAEYGGGGATGANYYDPRADFSSESQPHGGGGVGGYNYDPAFNQAVKQAKYHNTGRDDDDDDDDEDSGFFKRAVSFLSEHKERFGKEDIDEQKVVGAHQVLYGGGQQQQGQQGHGERKHDAEFLGNGAALQALKMFASGEGQQKQSGGGHDQNKLIGLAMAQAGKLWDQQNQQGNVATDKQSAINSAAKMALKMYMKNQGGGGLGGLGGLAGGLGGQSKSSSSGLLNMAKKFL</sequence>
<dbReference type="Pfam" id="PF24845">
    <property type="entry name" value="DUF7721"/>
    <property type="match status" value="1"/>
</dbReference>
<feature type="domain" description="DUF7721" evidence="2">
    <location>
        <begin position="70"/>
        <end position="150"/>
    </location>
</feature>
<dbReference type="PANTHER" id="PTHR39477">
    <property type="entry name" value="CHROMOSOME 8, WHOLE GENOME SHOTGUN SEQUENCE"/>
    <property type="match status" value="1"/>
</dbReference>
<dbReference type="PANTHER" id="PTHR39477:SF1">
    <property type="entry name" value="BETA-FLANKING PROTEIN"/>
    <property type="match status" value="1"/>
</dbReference>
<name>A0AAF0DIJ8_9EURO</name>
<keyword evidence="4" id="KW-1185">Reference proteome</keyword>
<dbReference type="AlphaFoldDB" id="A0AAF0DIJ8"/>
<dbReference type="Proteomes" id="UP001219355">
    <property type="component" value="Chromosome 3"/>
</dbReference>